<keyword evidence="1" id="KW-0472">Membrane</keyword>
<evidence type="ECO:0000313" key="3">
    <source>
        <dbReference type="Proteomes" id="UP000266915"/>
    </source>
</evidence>
<proteinExistence type="predicted"/>
<reference evidence="2 3" key="1">
    <citation type="submission" date="2018-11" db="EMBL/GenBank/DDBJ databases">
        <title>Sequencing the genomes of 1000 actinobacteria strains.</title>
        <authorList>
            <person name="Klenk H.-P."/>
        </authorList>
    </citation>
    <scope>NUCLEOTIDE SEQUENCE [LARGE SCALE GENOMIC DNA]</scope>
    <source>
        <strain evidence="2 3">DSM 14012</strain>
    </source>
</reference>
<feature type="transmembrane region" description="Helical" evidence="1">
    <location>
        <begin position="12"/>
        <end position="31"/>
    </location>
</feature>
<comment type="caution">
    <text evidence="2">The sequence shown here is derived from an EMBL/GenBank/DDBJ whole genome shotgun (WGS) entry which is preliminary data.</text>
</comment>
<name>A0A3N2BLL4_9MICO</name>
<organism evidence="2 3">
    <name type="scientific">Plantibacter flavus</name>
    <dbReference type="NCBI Taxonomy" id="150123"/>
    <lineage>
        <taxon>Bacteria</taxon>
        <taxon>Bacillati</taxon>
        <taxon>Actinomycetota</taxon>
        <taxon>Actinomycetes</taxon>
        <taxon>Micrococcales</taxon>
        <taxon>Microbacteriaceae</taxon>
        <taxon>Plantibacter</taxon>
    </lineage>
</organism>
<evidence type="ECO:0008006" key="4">
    <source>
        <dbReference type="Google" id="ProtNLM"/>
    </source>
</evidence>
<dbReference type="Proteomes" id="UP000266915">
    <property type="component" value="Unassembled WGS sequence"/>
</dbReference>
<evidence type="ECO:0000256" key="1">
    <source>
        <dbReference type="SAM" id="Phobius"/>
    </source>
</evidence>
<evidence type="ECO:0000313" key="2">
    <source>
        <dbReference type="EMBL" id="ROR76062.1"/>
    </source>
</evidence>
<keyword evidence="1" id="KW-0812">Transmembrane</keyword>
<sequence length="80" mass="8937">MGLIHELGAGIMLTLGLLIAALTIFIALGLGRQYKRMRQSLPRGKRARADAELRVRLREEGFSKYEAEDAIETARSHDDV</sequence>
<keyword evidence="3" id="KW-1185">Reference proteome</keyword>
<dbReference type="EMBL" id="RKHL01000002">
    <property type="protein sequence ID" value="ROR76062.1"/>
    <property type="molecule type" value="Genomic_DNA"/>
</dbReference>
<dbReference type="AlphaFoldDB" id="A0A3N2BLL4"/>
<gene>
    <name evidence="2" type="ORF">EDD42_4015</name>
</gene>
<protein>
    <recommendedName>
        <fullName evidence="4">SHOCT domain-containing protein</fullName>
    </recommendedName>
</protein>
<keyword evidence="1" id="KW-1133">Transmembrane helix</keyword>
<accession>A0A3N2BLL4</accession>